<sequence>MEAGLLCNIVTGPWPDNIDIFMKMKKCSPIMYVDKVKAPTLVCIGTKDLRVPSSQGTMWYNRLKSNNVKTKMLVYDDNHQLSTGSAEIDHIINDCLWLLEYTSKESEDTK</sequence>
<proteinExistence type="predicted"/>
<gene>
    <name evidence="3" type="primary">Apeh_1</name>
    <name evidence="3" type="ORF">G6Z78_0000013</name>
</gene>
<keyword evidence="1" id="KW-0378">Hydrolase</keyword>
<dbReference type="GO" id="GO:0006508">
    <property type="term" value="P:proteolysis"/>
    <property type="evidence" value="ECO:0007669"/>
    <property type="project" value="InterPro"/>
</dbReference>
<dbReference type="AlphaFoldDB" id="A0A836EIC8"/>
<dbReference type="Pfam" id="PF00326">
    <property type="entry name" value="Peptidase_S9"/>
    <property type="match status" value="1"/>
</dbReference>
<feature type="non-terminal residue" evidence="3">
    <location>
        <position position="110"/>
    </location>
</feature>
<dbReference type="InterPro" id="IPR029058">
    <property type="entry name" value="AB_hydrolase_fold"/>
</dbReference>
<keyword evidence="4" id="KW-1185">Reference proteome</keyword>
<comment type="caution">
    <text evidence="3">The sequence shown here is derived from an EMBL/GenBank/DDBJ whole genome shotgun (WGS) entry which is preliminary data.</text>
</comment>
<dbReference type="Proteomes" id="UP000668214">
    <property type="component" value="Unassembled WGS sequence"/>
</dbReference>
<dbReference type="GO" id="GO:0004252">
    <property type="term" value="F:serine-type endopeptidase activity"/>
    <property type="evidence" value="ECO:0007669"/>
    <property type="project" value="TreeGrafter"/>
</dbReference>
<name>A0A836EIC8_9HYME</name>
<feature type="domain" description="Peptidase S9 prolyl oligopeptidase catalytic" evidence="2">
    <location>
        <begin position="18"/>
        <end position="102"/>
    </location>
</feature>
<dbReference type="PANTHER" id="PTHR42776:SF4">
    <property type="entry name" value="ACYLAMINO-ACID-RELEASING ENZYME"/>
    <property type="match status" value="1"/>
</dbReference>
<evidence type="ECO:0000313" key="3">
    <source>
        <dbReference type="EMBL" id="KAG5323506.1"/>
    </source>
</evidence>
<feature type="non-terminal residue" evidence="3">
    <location>
        <position position="1"/>
    </location>
</feature>
<dbReference type="Gene3D" id="3.40.50.1820">
    <property type="entry name" value="alpha/beta hydrolase"/>
    <property type="match status" value="1"/>
</dbReference>
<reference evidence="3" key="1">
    <citation type="submission" date="2020-02" db="EMBL/GenBank/DDBJ databases">
        <title>Relaxed selection underlies rapid genomic changes in the transitions from sociality to social parasitism in ants.</title>
        <authorList>
            <person name="Bi X."/>
        </authorList>
    </citation>
    <scope>NUCLEOTIDE SEQUENCE</scope>
    <source>
        <strain evidence="3">BGI-DK2014c</strain>
        <tissue evidence="3">Whole body</tissue>
    </source>
</reference>
<dbReference type="SUPFAM" id="SSF53474">
    <property type="entry name" value="alpha/beta-Hydrolases"/>
    <property type="match status" value="1"/>
</dbReference>
<protein>
    <submittedName>
        <fullName evidence="3">ACPH enzyme</fullName>
    </submittedName>
</protein>
<dbReference type="PANTHER" id="PTHR42776">
    <property type="entry name" value="SERINE PEPTIDASE S9 FAMILY MEMBER"/>
    <property type="match status" value="1"/>
</dbReference>
<evidence type="ECO:0000259" key="2">
    <source>
        <dbReference type="Pfam" id="PF00326"/>
    </source>
</evidence>
<evidence type="ECO:0000256" key="1">
    <source>
        <dbReference type="ARBA" id="ARBA00022801"/>
    </source>
</evidence>
<dbReference type="InterPro" id="IPR001375">
    <property type="entry name" value="Peptidase_S9_cat"/>
</dbReference>
<dbReference type="EMBL" id="JAANIA010000644">
    <property type="protein sequence ID" value="KAG5323506.1"/>
    <property type="molecule type" value="Genomic_DNA"/>
</dbReference>
<organism evidence="3 4">
    <name type="scientific">Pseudoatta argentina</name>
    <dbReference type="NCBI Taxonomy" id="621737"/>
    <lineage>
        <taxon>Eukaryota</taxon>
        <taxon>Metazoa</taxon>
        <taxon>Ecdysozoa</taxon>
        <taxon>Arthropoda</taxon>
        <taxon>Hexapoda</taxon>
        <taxon>Insecta</taxon>
        <taxon>Pterygota</taxon>
        <taxon>Neoptera</taxon>
        <taxon>Endopterygota</taxon>
        <taxon>Hymenoptera</taxon>
        <taxon>Apocrita</taxon>
        <taxon>Aculeata</taxon>
        <taxon>Formicoidea</taxon>
        <taxon>Formicidae</taxon>
        <taxon>Myrmicinae</taxon>
        <taxon>Pseudoatta</taxon>
    </lineage>
</organism>
<evidence type="ECO:0000313" key="4">
    <source>
        <dbReference type="Proteomes" id="UP000668214"/>
    </source>
</evidence>
<accession>A0A836EIC8</accession>